<gene>
    <name evidence="5" type="ORF">PAC_18823</name>
</gene>
<dbReference type="EMBL" id="FJOG01000062">
    <property type="protein sequence ID" value="CZR68922.1"/>
    <property type="molecule type" value="Genomic_DNA"/>
</dbReference>
<dbReference type="InterPro" id="IPR002018">
    <property type="entry name" value="CarbesteraseB"/>
</dbReference>
<protein>
    <recommendedName>
        <fullName evidence="3">Carboxylic ester hydrolase</fullName>
        <ecNumber evidence="3">3.1.1.-</ecNumber>
    </recommendedName>
</protein>
<evidence type="ECO:0000313" key="6">
    <source>
        <dbReference type="Proteomes" id="UP000184330"/>
    </source>
</evidence>
<keyword evidence="6" id="KW-1185">Reference proteome</keyword>
<dbReference type="PROSITE" id="PS00122">
    <property type="entry name" value="CARBOXYLESTERASE_B_1"/>
    <property type="match status" value="1"/>
</dbReference>
<feature type="chain" id="PRO_5011827564" description="Carboxylic ester hydrolase" evidence="3">
    <location>
        <begin position="26"/>
        <end position="569"/>
    </location>
</feature>
<evidence type="ECO:0000256" key="1">
    <source>
        <dbReference type="ARBA" id="ARBA00005964"/>
    </source>
</evidence>
<dbReference type="PANTHER" id="PTHR11559">
    <property type="entry name" value="CARBOXYLESTERASE"/>
    <property type="match status" value="1"/>
</dbReference>
<dbReference type="SUPFAM" id="SSF53474">
    <property type="entry name" value="alpha/beta-Hydrolases"/>
    <property type="match status" value="1"/>
</dbReference>
<dbReference type="OrthoDB" id="408631at2759"/>
<dbReference type="InterPro" id="IPR029058">
    <property type="entry name" value="AB_hydrolase_fold"/>
</dbReference>
<feature type="domain" description="Carboxylesterase type B" evidence="4">
    <location>
        <begin position="50"/>
        <end position="534"/>
    </location>
</feature>
<dbReference type="Gene3D" id="3.40.50.1820">
    <property type="entry name" value="alpha/beta hydrolase"/>
    <property type="match status" value="1"/>
</dbReference>
<sequence>MFLSVMGYNAAALFGFAVPSLFAIAASVPADIPPRVDLGYAIHQASLNFTNNPYPYYNFSNIRYGQAPVGELRWKAPLPINAHDRNQTVNEGQTGVIPTQVKPVWYGLEQPFLTKWLADEEFADPAIFNSAVSNFTVPAPDPQKIFKSTDRKAPVLVWIHGGGYAFGDKTSEGNPATFIAKSELNGADGVVFVSINYRLGLFGWLSGDDNVTANVGLLDQRLALEWVQENIHRFGGDPSRVTVMGESAGGGSIMHHITSYGGKGSTPLFHQAIIQSPAFQPFVPQQSKILFDWVLGNASAVANKQITSAQDLRALSFEELRAVNALMVGKSPYGRLTFGPVVDPSPNSYVPDFPIRLISQKKFHDVPVMVSQTAHEGRVFTPPFDYSEDQNMREIQELFPTANSSVIEEISQTLYPQVYDGTHGYKNKIERSNTVISDLLVGCNAYYLSKTLSRAYGYVFDIEPKVHAEDVDWQFDNGDIEEDVAGITIDHTIADAMQKYITAFAMGGVPVAEGLPTFSEYGKNYTVSDITDVFDDEEYENLGRHVRDPAARPQCNFWAAAPFYDAGSS</sequence>
<evidence type="ECO:0000256" key="2">
    <source>
        <dbReference type="ARBA" id="ARBA00022801"/>
    </source>
</evidence>
<keyword evidence="3" id="KW-0732">Signal</keyword>
<dbReference type="InterPro" id="IPR019826">
    <property type="entry name" value="Carboxylesterase_B_AS"/>
</dbReference>
<evidence type="ECO:0000259" key="4">
    <source>
        <dbReference type="Pfam" id="PF00135"/>
    </source>
</evidence>
<feature type="signal peptide" evidence="3">
    <location>
        <begin position="1"/>
        <end position="25"/>
    </location>
</feature>
<dbReference type="EC" id="3.1.1.-" evidence="3"/>
<evidence type="ECO:0000313" key="5">
    <source>
        <dbReference type="EMBL" id="CZR68922.1"/>
    </source>
</evidence>
<name>A0A1L7XV43_9HELO</name>
<dbReference type="STRING" id="576137.A0A1L7XV43"/>
<comment type="similarity">
    <text evidence="1 3">Belongs to the type-B carboxylesterase/lipase family.</text>
</comment>
<reference evidence="5 6" key="1">
    <citation type="submission" date="2016-03" db="EMBL/GenBank/DDBJ databases">
        <authorList>
            <person name="Ploux O."/>
        </authorList>
    </citation>
    <scope>NUCLEOTIDE SEQUENCE [LARGE SCALE GENOMIC DNA]</scope>
    <source>
        <strain evidence="5 6">UAMH 11012</strain>
    </source>
</reference>
<dbReference type="Pfam" id="PF00135">
    <property type="entry name" value="COesterase"/>
    <property type="match status" value="1"/>
</dbReference>
<dbReference type="InterPro" id="IPR050309">
    <property type="entry name" value="Type-B_Carboxylest/Lipase"/>
</dbReference>
<dbReference type="AlphaFoldDB" id="A0A1L7XV43"/>
<keyword evidence="2 3" id="KW-0378">Hydrolase</keyword>
<dbReference type="GO" id="GO:0016787">
    <property type="term" value="F:hydrolase activity"/>
    <property type="evidence" value="ECO:0007669"/>
    <property type="project" value="UniProtKB-KW"/>
</dbReference>
<organism evidence="5 6">
    <name type="scientific">Phialocephala subalpina</name>
    <dbReference type="NCBI Taxonomy" id="576137"/>
    <lineage>
        <taxon>Eukaryota</taxon>
        <taxon>Fungi</taxon>
        <taxon>Dikarya</taxon>
        <taxon>Ascomycota</taxon>
        <taxon>Pezizomycotina</taxon>
        <taxon>Leotiomycetes</taxon>
        <taxon>Helotiales</taxon>
        <taxon>Mollisiaceae</taxon>
        <taxon>Phialocephala</taxon>
        <taxon>Phialocephala fortinii species complex</taxon>
    </lineage>
</organism>
<evidence type="ECO:0000256" key="3">
    <source>
        <dbReference type="RuleBase" id="RU361235"/>
    </source>
</evidence>
<dbReference type="Proteomes" id="UP000184330">
    <property type="component" value="Unassembled WGS sequence"/>
</dbReference>
<accession>A0A1L7XV43</accession>
<proteinExistence type="inferred from homology"/>